<proteinExistence type="predicted"/>
<dbReference type="AlphaFoldDB" id="A0A9P6IB82"/>
<feature type="compositionally biased region" description="Low complexity" evidence="1">
    <location>
        <begin position="422"/>
        <end position="437"/>
    </location>
</feature>
<feature type="region of interest" description="Disordered" evidence="1">
    <location>
        <begin position="1"/>
        <end position="384"/>
    </location>
</feature>
<feature type="compositionally biased region" description="Pro residues" evidence="1">
    <location>
        <begin position="532"/>
        <end position="541"/>
    </location>
</feature>
<feature type="compositionally biased region" description="Polar residues" evidence="1">
    <location>
        <begin position="352"/>
        <end position="384"/>
    </location>
</feature>
<feature type="compositionally biased region" description="Low complexity" evidence="1">
    <location>
        <begin position="95"/>
        <end position="111"/>
    </location>
</feature>
<comment type="caution">
    <text evidence="2">The sequence shown here is derived from an EMBL/GenBank/DDBJ whole genome shotgun (WGS) entry which is preliminary data.</text>
</comment>
<feature type="compositionally biased region" description="Polar residues" evidence="1">
    <location>
        <begin position="327"/>
        <end position="342"/>
    </location>
</feature>
<dbReference type="GeneID" id="62158970"/>
<gene>
    <name evidence="2" type="ORF">CkaCkLH20_03177</name>
</gene>
<feature type="compositionally biased region" description="Low complexity" evidence="1">
    <location>
        <begin position="609"/>
        <end position="623"/>
    </location>
</feature>
<dbReference type="OrthoDB" id="4851011at2759"/>
<dbReference type="EMBL" id="JAATWM020000007">
    <property type="protein sequence ID" value="KAF9879634.1"/>
    <property type="molecule type" value="Genomic_DNA"/>
</dbReference>
<feature type="compositionally biased region" description="Polar residues" evidence="1">
    <location>
        <begin position="402"/>
        <end position="412"/>
    </location>
</feature>
<feature type="compositionally biased region" description="Low complexity" evidence="1">
    <location>
        <begin position="251"/>
        <end position="260"/>
    </location>
</feature>
<organism evidence="2 3">
    <name type="scientific">Colletotrichum karsti</name>
    <dbReference type="NCBI Taxonomy" id="1095194"/>
    <lineage>
        <taxon>Eukaryota</taxon>
        <taxon>Fungi</taxon>
        <taxon>Dikarya</taxon>
        <taxon>Ascomycota</taxon>
        <taxon>Pezizomycotina</taxon>
        <taxon>Sordariomycetes</taxon>
        <taxon>Hypocreomycetidae</taxon>
        <taxon>Glomerellales</taxon>
        <taxon>Glomerellaceae</taxon>
        <taxon>Colletotrichum</taxon>
        <taxon>Colletotrichum boninense species complex</taxon>
    </lineage>
</organism>
<feature type="compositionally biased region" description="Pro residues" evidence="1">
    <location>
        <begin position="265"/>
        <end position="284"/>
    </location>
</feature>
<sequence>MGTSPGPPKQPSYAPYTPQPQYHVQPPKQSKSPQPQNQQHQYGYSPYQAPQQTQYYFPPQQQHQHAASTSPVPTTATSHQQHFLAELEAPQITHTSRPTSSSSSAAPAAAAGKDGVPVFEMAAESAPAKPTTPRPVSSSGSVSPAANDTAAQKPLIQANPWGFFLEDDPPARTDSISPSKEGNADEMLSVKPLKIVKTGPGSPKPDQEADSKLGNGPQSGIADPASTQPVLPEQSPEVGLPVQQGGEASPDDAPLAPAPLNISRPPAPTTAPPPVPTGSPPLIIPPAGTYPIPPAGTYPPPSPTRPGSGRQPSPAPQINLPMHPRPTSASSARPVSAGTSAVVTPLSPAHTGATTAPSPQQPQYATAHSLQPSYSQAPSQAYTSATPVSPVFAHAALPPTLPMSSYFPQQPSYARPDANQTPPAHHSPAASLSSIAAEQPTYASPPPSYTQAISQGRPANVSPASSTPATTAPLSPMTTASTISSYPFSPADIGAPSPNPSNVTPLQQHPYNPHAPPIPQPSYVNGPQGCTPTPPPLPPRTSPAQSYGGHPQNPYGPPPTRLNYTSPPAPAKSSSGLFGHAKKLLDRTTDFVDQAITPYLQDNRYRPPHSQYGQHSYQYQYQYPPNRPLQPGQYYQQAPQGYAPAQRR</sequence>
<evidence type="ECO:0000256" key="1">
    <source>
        <dbReference type="SAM" id="MobiDB-lite"/>
    </source>
</evidence>
<feature type="compositionally biased region" description="Low complexity" evidence="1">
    <location>
        <begin position="25"/>
        <end position="78"/>
    </location>
</feature>
<feature type="region of interest" description="Disordered" evidence="1">
    <location>
        <begin position="399"/>
        <end position="578"/>
    </location>
</feature>
<feature type="compositionally biased region" description="Low complexity" evidence="1">
    <location>
        <begin position="630"/>
        <end position="648"/>
    </location>
</feature>
<feature type="compositionally biased region" description="Pro residues" evidence="1">
    <location>
        <begin position="291"/>
        <end position="304"/>
    </location>
</feature>
<feature type="compositionally biased region" description="Polar residues" evidence="1">
    <location>
        <begin position="562"/>
        <end position="576"/>
    </location>
</feature>
<accession>A0A9P6IB82</accession>
<dbReference type="Proteomes" id="UP000781932">
    <property type="component" value="Unassembled WGS sequence"/>
</dbReference>
<dbReference type="RefSeq" id="XP_038749095.1">
    <property type="nucleotide sequence ID" value="XM_038885896.1"/>
</dbReference>
<feature type="region of interest" description="Disordered" evidence="1">
    <location>
        <begin position="599"/>
        <end position="648"/>
    </location>
</feature>
<name>A0A9P6IB82_9PEZI</name>
<reference evidence="2" key="2">
    <citation type="submission" date="2020-11" db="EMBL/GenBank/DDBJ databases">
        <title>Whole genome sequencing of Colletotrichum sp.</title>
        <authorList>
            <person name="Li H."/>
        </authorList>
    </citation>
    <scope>NUCLEOTIDE SEQUENCE</scope>
    <source>
        <strain evidence="2">CkLH20</strain>
    </source>
</reference>
<feature type="compositionally biased region" description="Pro residues" evidence="1">
    <location>
        <begin position="1"/>
        <end position="10"/>
    </location>
</feature>
<evidence type="ECO:0000313" key="2">
    <source>
        <dbReference type="EMBL" id="KAF9879634.1"/>
    </source>
</evidence>
<keyword evidence="3" id="KW-1185">Reference proteome</keyword>
<reference evidence="2" key="1">
    <citation type="submission" date="2020-03" db="EMBL/GenBank/DDBJ databases">
        <authorList>
            <person name="He L."/>
        </authorList>
    </citation>
    <scope>NUCLEOTIDE SEQUENCE</scope>
    <source>
        <strain evidence="2">CkLH20</strain>
    </source>
</reference>
<feature type="compositionally biased region" description="Polar residues" evidence="1">
    <location>
        <begin position="500"/>
        <end position="510"/>
    </location>
</feature>
<evidence type="ECO:0000313" key="3">
    <source>
        <dbReference type="Proteomes" id="UP000781932"/>
    </source>
</evidence>
<feature type="compositionally biased region" description="Low complexity" evidence="1">
    <location>
        <begin position="458"/>
        <end position="482"/>
    </location>
</feature>
<protein>
    <submittedName>
        <fullName evidence="2">Uncharacterized protein</fullName>
    </submittedName>
</protein>
<feature type="compositionally biased region" description="Low complexity" evidence="1">
    <location>
        <begin position="134"/>
        <end position="144"/>
    </location>
</feature>